<proteinExistence type="predicted"/>
<name>A0A504YUH8_FASGI</name>
<evidence type="ECO:0000313" key="2">
    <source>
        <dbReference type="Proteomes" id="UP000316759"/>
    </source>
</evidence>
<reference evidence="1 2" key="1">
    <citation type="submission" date="2019-04" db="EMBL/GenBank/DDBJ databases">
        <title>Annotation for the trematode Fasciola gigantica.</title>
        <authorList>
            <person name="Choi Y.-J."/>
        </authorList>
    </citation>
    <scope>NUCLEOTIDE SEQUENCE [LARGE SCALE GENOMIC DNA]</scope>
    <source>
        <strain evidence="1">Uganda_cow_1</strain>
    </source>
</reference>
<evidence type="ECO:0000313" key="1">
    <source>
        <dbReference type="EMBL" id="TPP61627.1"/>
    </source>
</evidence>
<sequence>MTRESKTPRAHRLRLSDIQCATCFRITGSRIDSTRLPQSFFPWTQKLKPWTTKAPLNYHARRKQKTDGPIDEATVFHPIADQSGDIAERTSGITESISRPDVRYVIHGISLDYQKYHRTKLYRCVQSPTGQEAHFSHAMTEYQLIL</sequence>
<accession>A0A504YUH8</accession>
<dbReference type="EMBL" id="SUNJ01007925">
    <property type="protein sequence ID" value="TPP61627.1"/>
    <property type="molecule type" value="Genomic_DNA"/>
</dbReference>
<dbReference type="Proteomes" id="UP000316759">
    <property type="component" value="Unassembled WGS sequence"/>
</dbReference>
<protein>
    <submittedName>
        <fullName evidence="1">Uncharacterized protein</fullName>
    </submittedName>
</protein>
<dbReference type="AlphaFoldDB" id="A0A504YUH8"/>
<keyword evidence="2" id="KW-1185">Reference proteome</keyword>
<gene>
    <name evidence="1" type="ORF">FGIG_08481</name>
</gene>
<comment type="caution">
    <text evidence="1">The sequence shown here is derived from an EMBL/GenBank/DDBJ whole genome shotgun (WGS) entry which is preliminary data.</text>
</comment>
<organism evidence="1 2">
    <name type="scientific">Fasciola gigantica</name>
    <name type="common">Giant liver fluke</name>
    <dbReference type="NCBI Taxonomy" id="46835"/>
    <lineage>
        <taxon>Eukaryota</taxon>
        <taxon>Metazoa</taxon>
        <taxon>Spiralia</taxon>
        <taxon>Lophotrochozoa</taxon>
        <taxon>Platyhelminthes</taxon>
        <taxon>Trematoda</taxon>
        <taxon>Digenea</taxon>
        <taxon>Plagiorchiida</taxon>
        <taxon>Echinostomata</taxon>
        <taxon>Echinostomatoidea</taxon>
        <taxon>Fasciolidae</taxon>
        <taxon>Fasciola</taxon>
    </lineage>
</organism>